<feature type="region of interest" description="Disordered" evidence="1">
    <location>
        <begin position="40"/>
        <end position="73"/>
    </location>
</feature>
<evidence type="ECO:0000256" key="1">
    <source>
        <dbReference type="SAM" id="MobiDB-lite"/>
    </source>
</evidence>
<protein>
    <submittedName>
        <fullName evidence="2">Uncharacterized protein</fullName>
    </submittedName>
</protein>
<accession>A0ABR2EWQ1</accession>
<dbReference type="Proteomes" id="UP001472677">
    <property type="component" value="Unassembled WGS sequence"/>
</dbReference>
<evidence type="ECO:0000313" key="3">
    <source>
        <dbReference type="Proteomes" id="UP001472677"/>
    </source>
</evidence>
<reference evidence="2 3" key="1">
    <citation type="journal article" date="2024" name="G3 (Bethesda)">
        <title>Genome assembly of Hibiscus sabdariffa L. provides insights into metabolisms of medicinal natural products.</title>
        <authorList>
            <person name="Kim T."/>
        </authorList>
    </citation>
    <scope>NUCLEOTIDE SEQUENCE [LARGE SCALE GENOMIC DNA]</scope>
    <source>
        <strain evidence="2">TK-2024</strain>
        <tissue evidence="2">Old leaves</tissue>
    </source>
</reference>
<keyword evidence="3" id="KW-1185">Reference proteome</keyword>
<evidence type="ECO:0000313" key="2">
    <source>
        <dbReference type="EMBL" id="KAK8567411.1"/>
    </source>
</evidence>
<name>A0ABR2EWQ1_9ROSI</name>
<dbReference type="EMBL" id="JBBPBM010000009">
    <property type="protein sequence ID" value="KAK8567411.1"/>
    <property type="molecule type" value="Genomic_DNA"/>
</dbReference>
<proteinExistence type="predicted"/>
<comment type="caution">
    <text evidence="2">The sequence shown here is derived from an EMBL/GenBank/DDBJ whole genome shotgun (WGS) entry which is preliminary data.</text>
</comment>
<organism evidence="2 3">
    <name type="scientific">Hibiscus sabdariffa</name>
    <name type="common">roselle</name>
    <dbReference type="NCBI Taxonomy" id="183260"/>
    <lineage>
        <taxon>Eukaryota</taxon>
        <taxon>Viridiplantae</taxon>
        <taxon>Streptophyta</taxon>
        <taxon>Embryophyta</taxon>
        <taxon>Tracheophyta</taxon>
        <taxon>Spermatophyta</taxon>
        <taxon>Magnoliopsida</taxon>
        <taxon>eudicotyledons</taxon>
        <taxon>Gunneridae</taxon>
        <taxon>Pentapetalae</taxon>
        <taxon>rosids</taxon>
        <taxon>malvids</taxon>
        <taxon>Malvales</taxon>
        <taxon>Malvaceae</taxon>
        <taxon>Malvoideae</taxon>
        <taxon>Hibiscus</taxon>
    </lineage>
</organism>
<gene>
    <name evidence="2" type="ORF">V6N12_006001</name>
</gene>
<sequence>MDIKRSLTLVLCCSLLSSILFFSYGTISRKLLTIHEDNNGQSKAGVWGSHSKSAPSWEGRNPPPASSTGKVTSGVLTANRAAADCGRGKPYSACIPKAYSYERNCSTGTYNRCSRS</sequence>